<keyword evidence="2" id="KW-0813">Transport</keyword>
<dbReference type="GO" id="GO:0017056">
    <property type="term" value="F:structural constituent of nuclear pore"/>
    <property type="evidence" value="ECO:0007669"/>
    <property type="project" value="TreeGrafter"/>
</dbReference>
<accession>A0A1B6FWZ7</accession>
<reference evidence="6" key="1">
    <citation type="submission" date="2015-11" db="EMBL/GenBank/DDBJ databases">
        <title>De novo transcriptome assembly of four potential Pierce s Disease insect vectors from Arizona vineyards.</title>
        <authorList>
            <person name="Tassone E.E."/>
        </authorList>
    </citation>
    <scope>NUCLEOTIDE SEQUENCE</scope>
</reference>
<dbReference type="SMART" id="SM00320">
    <property type="entry name" value="WD40"/>
    <property type="match status" value="2"/>
</dbReference>
<dbReference type="GO" id="GO:0008139">
    <property type="term" value="F:nuclear localization sequence binding"/>
    <property type="evidence" value="ECO:0007669"/>
    <property type="project" value="TreeGrafter"/>
</dbReference>
<gene>
    <name evidence="6" type="ORF">g.21754</name>
</gene>
<dbReference type="PANTHER" id="PTHR23193">
    <property type="entry name" value="NUCLEAR PORE COMPLEX PROTEIN NUP"/>
    <property type="match status" value="1"/>
</dbReference>
<dbReference type="InterPro" id="IPR015943">
    <property type="entry name" value="WD40/YVTN_repeat-like_dom_sf"/>
</dbReference>
<evidence type="ECO:0000256" key="4">
    <source>
        <dbReference type="SAM" id="MobiDB-lite"/>
    </source>
</evidence>
<evidence type="ECO:0000256" key="1">
    <source>
        <dbReference type="ARBA" id="ARBA00004123"/>
    </source>
</evidence>
<dbReference type="Gene3D" id="2.130.10.10">
    <property type="entry name" value="YVTN repeat-like/Quinoprotein amine dehydrogenase"/>
    <property type="match status" value="1"/>
</dbReference>
<organism evidence="6">
    <name type="scientific">Cuerna arida</name>
    <dbReference type="NCBI Taxonomy" id="1464854"/>
    <lineage>
        <taxon>Eukaryota</taxon>
        <taxon>Metazoa</taxon>
        <taxon>Ecdysozoa</taxon>
        <taxon>Arthropoda</taxon>
        <taxon>Hexapoda</taxon>
        <taxon>Insecta</taxon>
        <taxon>Pterygota</taxon>
        <taxon>Neoptera</taxon>
        <taxon>Paraneoptera</taxon>
        <taxon>Hemiptera</taxon>
        <taxon>Auchenorrhyncha</taxon>
        <taxon>Membracoidea</taxon>
        <taxon>Cicadellidae</taxon>
        <taxon>Cicadellinae</taxon>
        <taxon>Proconiini</taxon>
        <taxon>Cuerna</taxon>
    </lineage>
</organism>
<feature type="compositionally biased region" description="Low complexity" evidence="4">
    <location>
        <begin position="616"/>
        <end position="636"/>
    </location>
</feature>
<proteinExistence type="predicted"/>
<dbReference type="Pfam" id="PF16755">
    <property type="entry name" value="Beta-prop_NUP159_NUP214"/>
    <property type="match status" value="1"/>
</dbReference>
<feature type="region of interest" description="Disordered" evidence="4">
    <location>
        <begin position="434"/>
        <end position="494"/>
    </location>
</feature>
<dbReference type="InterPro" id="IPR026054">
    <property type="entry name" value="Nucleoporin"/>
</dbReference>
<keyword evidence="3" id="KW-0539">Nucleus</keyword>
<dbReference type="InterPro" id="IPR039462">
    <property type="entry name" value="Nup159/Nup146_N"/>
</dbReference>
<protein>
    <recommendedName>
        <fullName evidence="5">Nucleoporin Nup159/Nup146 N-terminal domain-containing protein</fullName>
    </recommendedName>
</protein>
<feature type="non-terminal residue" evidence="6">
    <location>
        <position position="878"/>
    </location>
</feature>
<dbReference type="InterPro" id="IPR001680">
    <property type="entry name" value="WD40_rpt"/>
</dbReference>
<comment type="subcellular location">
    <subcellularLocation>
        <location evidence="1">Nucleus</location>
    </subcellularLocation>
</comment>
<evidence type="ECO:0000256" key="2">
    <source>
        <dbReference type="ARBA" id="ARBA00022448"/>
    </source>
</evidence>
<feature type="region of interest" description="Disordered" evidence="4">
    <location>
        <begin position="600"/>
        <end position="646"/>
    </location>
</feature>
<sequence>MITVPAPNAKEVQEFQFKLLARLRLFRENPNFPLKQSLSLVAVAAKYGLICVGTPNGFEVIETAKIVEQCGGVKKPAAEVADFPHRSVLLGVQPTHLDISCDGQHLAVDYTVGGASIIRIYDVPSLASQNERMVNEVRLPAPLRALSWNPGIPNLLAACMQDGSAAVYEFKNNSFEISSIPAEAYATCLCWSPKGKQIVIGSRNGSLNQFKPDLKIVKTIPPPQGDVSLVSVQWLSSLQYAAVYCTQNSGTGPNLVIVNTPRNQPITYINYEDITYSNGDSRLTQFYFIHQQTWNVLLVGSANSMEVGVLGLQGEWEQWQLEDAARAELPLSPSKQETHPVGMAMDTSVQYNIPWGENQHLPPMPLLLLLSHEGLLTLYWTVNLLAGATVCVPPNPLPDTSGLQLVISQPTTSQPAISQQPQLVPVSPPAAVAQPVPFATPPPAPAPAPTPAPAPVATSIPQWQQPPPTSQPAWIHTSALTPPKPEIKPPTSVVPGSWMASTSAPPAFISSLTQSAFSSASPAFNISSSTPATASPSVPSVPAFSVLPTSAPSAALGITPASSPISQTPFSFASLQASDSFGKPGAFVSSSVPAVAPLTPVSSTTPVTPPSAKIDSTVVPSSVPFSPVSRPSTPEQEQTEESQELKAKNDALIEEAIREVISHFNQELFHLSQRVRNIDLNVLNEERLENLMEGVNIMSAFMKELKETTVAQEVEVDSLRSFLLEAFAYVENMRARIKLQNNPDYMSIQSPQGLDPLQARKMADIRRNIQFIESQLAIINRDLSLKWTTFQESNKENREIMKLPSLESIYQAMVLHNNVLMSQKKRLDSLEKALRTLNRKRLIKVMNVSRSMDDSQTDNQDTEFSRIAQDFLSLNLSK</sequence>
<feature type="domain" description="Nucleoporin Nup159/Nup146 N-terminal" evidence="5">
    <location>
        <begin position="36"/>
        <end position="376"/>
    </location>
</feature>
<dbReference type="GO" id="GO:0006606">
    <property type="term" value="P:protein import into nucleus"/>
    <property type="evidence" value="ECO:0007669"/>
    <property type="project" value="TreeGrafter"/>
</dbReference>
<dbReference type="PANTHER" id="PTHR23193:SF46">
    <property type="entry name" value="NUCLEAR PORE COMPLEX PROTEIN NUP214"/>
    <property type="match status" value="1"/>
</dbReference>
<dbReference type="AlphaFoldDB" id="A0A1B6FWZ7"/>
<evidence type="ECO:0000256" key="3">
    <source>
        <dbReference type="ARBA" id="ARBA00023242"/>
    </source>
</evidence>
<evidence type="ECO:0000259" key="5">
    <source>
        <dbReference type="Pfam" id="PF16755"/>
    </source>
</evidence>
<dbReference type="GO" id="GO:0006405">
    <property type="term" value="P:RNA export from nucleus"/>
    <property type="evidence" value="ECO:0007669"/>
    <property type="project" value="TreeGrafter"/>
</dbReference>
<evidence type="ECO:0000313" key="6">
    <source>
        <dbReference type="EMBL" id="JAS54725.1"/>
    </source>
</evidence>
<dbReference type="GO" id="GO:0005643">
    <property type="term" value="C:nuclear pore"/>
    <property type="evidence" value="ECO:0007669"/>
    <property type="project" value="TreeGrafter"/>
</dbReference>
<dbReference type="EMBL" id="GECZ01015044">
    <property type="protein sequence ID" value="JAS54725.1"/>
    <property type="molecule type" value="Transcribed_RNA"/>
</dbReference>
<feature type="compositionally biased region" description="Pro residues" evidence="4">
    <location>
        <begin position="438"/>
        <end position="454"/>
    </location>
</feature>
<dbReference type="SUPFAM" id="SSF117289">
    <property type="entry name" value="Nucleoporin domain"/>
    <property type="match status" value="1"/>
</dbReference>
<name>A0A1B6FWZ7_9HEMI</name>